<dbReference type="AlphaFoldDB" id="A0A154L2U8"/>
<evidence type="ECO:0000313" key="3">
    <source>
        <dbReference type="EMBL" id="KZB61598.1"/>
    </source>
</evidence>
<dbReference type="OrthoDB" id="9774491at2"/>
<dbReference type="GO" id="GO:0016887">
    <property type="term" value="F:ATP hydrolysis activity"/>
    <property type="evidence" value="ECO:0007669"/>
    <property type="project" value="InterPro"/>
</dbReference>
<proteinExistence type="predicted"/>
<sequence length="374" mass="42836">MTDGPLSRYRAKITAGELSHDPMQELCAEKLQSLFKALNHYEPHTGSGGWRERFGLTRRREEPEPPQGLYIYGEVGRGKSMLMDLFYETVAVDRKRRVHFHDFMQDVHDRMHRFRKTKSKDDADPIPPIARDLAKDAWLLCFDEMQVTDITDAMILGRLFEQLFDHGVVIVTTSNRMPDDLYKDGLQRQNFLPFIDMIKQKLDVLELASPTDYRMRNLTAADVFLFPAGPDAKAKIDEMFATVTEGARVAPDSLTNKGRKIEISAAGAGVARFTFDELCTKPLGPGDYIAIATHFHTIVIDLIPKLPDSRRDWAKRFGTLVDAMYEHKTKLICAIECDPSEIYTDGDYSFEFQRTVSRLTEMRSQEYLDMPHLT</sequence>
<organism evidence="3 4">
    <name type="scientific">Thalassospira lucentensis</name>
    <dbReference type="NCBI Taxonomy" id="168935"/>
    <lineage>
        <taxon>Bacteria</taxon>
        <taxon>Pseudomonadati</taxon>
        <taxon>Pseudomonadota</taxon>
        <taxon>Alphaproteobacteria</taxon>
        <taxon>Rhodospirillales</taxon>
        <taxon>Thalassospiraceae</taxon>
        <taxon>Thalassospira</taxon>
    </lineage>
</organism>
<comment type="caution">
    <text evidence="3">The sequence shown here is derived from an EMBL/GenBank/DDBJ whole genome shotgun (WGS) entry which is preliminary data.</text>
</comment>
<keyword evidence="2" id="KW-0067">ATP-binding</keyword>
<dbReference type="Proteomes" id="UP000076335">
    <property type="component" value="Unassembled WGS sequence"/>
</dbReference>
<dbReference type="NCBIfam" id="NF040713">
    <property type="entry name" value="ZapE"/>
    <property type="match status" value="1"/>
</dbReference>
<evidence type="ECO:0000256" key="1">
    <source>
        <dbReference type="ARBA" id="ARBA00022741"/>
    </source>
</evidence>
<dbReference type="SUPFAM" id="SSF52540">
    <property type="entry name" value="P-loop containing nucleoside triphosphate hydrolases"/>
    <property type="match status" value="1"/>
</dbReference>
<accession>A0A154L2U8</accession>
<protein>
    <submittedName>
        <fullName evidence="3">ATPase</fullName>
    </submittedName>
</protein>
<name>A0A154L2U8_9PROT</name>
<reference evidence="3 4" key="1">
    <citation type="submission" date="2015-12" db="EMBL/GenBank/DDBJ databases">
        <title>Genome sequence of Thalassospira lucentensis MCCC 1A02072.</title>
        <authorList>
            <person name="Lu L."/>
            <person name="Lai Q."/>
            <person name="Shao Z."/>
            <person name="Qian P."/>
        </authorList>
    </citation>
    <scope>NUCLEOTIDE SEQUENCE [LARGE SCALE GENOMIC DNA]</scope>
    <source>
        <strain evidence="3 4">MCCC 1A02072</strain>
    </source>
</reference>
<dbReference type="GO" id="GO:0005524">
    <property type="term" value="F:ATP binding"/>
    <property type="evidence" value="ECO:0007669"/>
    <property type="project" value="UniProtKB-KW"/>
</dbReference>
<dbReference type="InterPro" id="IPR005654">
    <property type="entry name" value="ATPase_AFG1-like"/>
</dbReference>
<dbReference type="EMBL" id="LPVY01000023">
    <property type="protein sequence ID" value="KZB61598.1"/>
    <property type="molecule type" value="Genomic_DNA"/>
</dbReference>
<keyword evidence="1" id="KW-0547">Nucleotide-binding</keyword>
<evidence type="ECO:0000313" key="4">
    <source>
        <dbReference type="Proteomes" id="UP000076335"/>
    </source>
</evidence>
<dbReference type="PANTHER" id="PTHR12169">
    <property type="entry name" value="ATPASE N2B"/>
    <property type="match status" value="1"/>
</dbReference>
<dbReference type="PANTHER" id="PTHR12169:SF6">
    <property type="entry name" value="AFG1-LIKE ATPASE"/>
    <property type="match status" value="1"/>
</dbReference>
<evidence type="ECO:0000256" key="2">
    <source>
        <dbReference type="ARBA" id="ARBA00022840"/>
    </source>
</evidence>
<gene>
    <name evidence="3" type="ORF">AUP42_06485</name>
</gene>
<dbReference type="GO" id="GO:0005737">
    <property type="term" value="C:cytoplasm"/>
    <property type="evidence" value="ECO:0007669"/>
    <property type="project" value="TreeGrafter"/>
</dbReference>
<dbReference type="InterPro" id="IPR027417">
    <property type="entry name" value="P-loop_NTPase"/>
</dbReference>
<dbReference type="RefSeq" id="WP_062953199.1">
    <property type="nucleotide sequence ID" value="NZ_LPVY01000023.1"/>
</dbReference>
<dbReference type="Gene3D" id="3.40.50.300">
    <property type="entry name" value="P-loop containing nucleotide triphosphate hydrolases"/>
    <property type="match status" value="1"/>
</dbReference>
<dbReference type="Pfam" id="PF03969">
    <property type="entry name" value="AFG1_ATPase"/>
    <property type="match status" value="1"/>
</dbReference>